<evidence type="ECO:0000256" key="4">
    <source>
        <dbReference type="ARBA" id="ARBA00023163"/>
    </source>
</evidence>
<evidence type="ECO:0000256" key="1">
    <source>
        <dbReference type="ARBA" id="ARBA00011046"/>
    </source>
</evidence>
<reference evidence="5 6" key="1">
    <citation type="journal article" date="2016" name="Nat. Commun.">
        <title>Thousands of microbial genomes shed light on interconnected biogeochemical processes in an aquifer system.</title>
        <authorList>
            <person name="Anantharaman K."/>
            <person name="Brown C.T."/>
            <person name="Hug L.A."/>
            <person name="Sharon I."/>
            <person name="Castelle C.J."/>
            <person name="Probst A.J."/>
            <person name="Thomas B.C."/>
            <person name="Singh A."/>
            <person name="Wilkins M.J."/>
            <person name="Karaoz U."/>
            <person name="Brodie E.L."/>
            <person name="Williams K.H."/>
            <person name="Hubbard S.S."/>
            <person name="Banfield J.F."/>
        </authorList>
    </citation>
    <scope>NUCLEOTIDE SEQUENCE [LARGE SCALE GENOMIC DNA]</scope>
</reference>
<sequence>MKLKPLSKLELEVMEIIWERGECTIRDVTDQVGKTKSLAYTTIATIITRLIEKGAIKKQDDKFSATYVPTLSKEAMSRTVAQSFLTKFIQSFGDAAIVSFAQSVDKLPKKKREQFIELLDVYEKKDK</sequence>
<evidence type="ECO:0008006" key="7">
    <source>
        <dbReference type="Google" id="ProtNLM"/>
    </source>
</evidence>
<comment type="similarity">
    <text evidence="1">Belongs to the BlaI transcriptional regulatory family.</text>
</comment>
<dbReference type="Pfam" id="PF03965">
    <property type="entry name" value="Penicillinase_R"/>
    <property type="match status" value="1"/>
</dbReference>
<dbReference type="EMBL" id="MFZF01000008">
    <property type="protein sequence ID" value="OGK16961.1"/>
    <property type="molecule type" value="Genomic_DNA"/>
</dbReference>
<evidence type="ECO:0000313" key="6">
    <source>
        <dbReference type="Proteomes" id="UP000178372"/>
    </source>
</evidence>
<comment type="caution">
    <text evidence="5">The sequence shown here is derived from an EMBL/GenBank/DDBJ whole genome shotgun (WGS) entry which is preliminary data.</text>
</comment>
<evidence type="ECO:0000256" key="3">
    <source>
        <dbReference type="ARBA" id="ARBA00023125"/>
    </source>
</evidence>
<keyword evidence="4" id="KW-0804">Transcription</keyword>
<gene>
    <name evidence="5" type="ORF">A2690_01475</name>
</gene>
<keyword evidence="3" id="KW-0238">DNA-binding</keyword>
<proteinExistence type="inferred from homology"/>
<dbReference type="InterPro" id="IPR036390">
    <property type="entry name" value="WH_DNA-bd_sf"/>
</dbReference>
<keyword evidence="2" id="KW-0805">Transcription regulation</keyword>
<dbReference type="GO" id="GO:0045892">
    <property type="term" value="P:negative regulation of DNA-templated transcription"/>
    <property type="evidence" value="ECO:0007669"/>
    <property type="project" value="InterPro"/>
</dbReference>
<dbReference type="Gene3D" id="1.10.10.10">
    <property type="entry name" value="Winged helix-like DNA-binding domain superfamily/Winged helix DNA-binding domain"/>
    <property type="match status" value="1"/>
</dbReference>
<dbReference type="InterPro" id="IPR036388">
    <property type="entry name" value="WH-like_DNA-bd_sf"/>
</dbReference>
<dbReference type="Proteomes" id="UP000178372">
    <property type="component" value="Unassembled WGS sequence"/>
</dbReference>
<dbReference type="SUPFAM" id="SSF46785">
    <property type="entry name" value="Winged helix' DNA-binding domain"/>
    <property type="match status" value="1"/>
</dbReference>
<organism evidence="5 6">
    <name type="scientific">Candidatus Roizmanbacteria bacterium RIFCSPHIGHO2_01_FULL_39_12b</name>
    <dbReference type="NCBI Taxonomy" id="1802030"/>
    <lineage>
        <taxon>Bacteria</taxon>
        <taxon>Candidatus Roizmaniibacteriota</taxon>
    </lineage>
</organism>
<dbReference type="AlphaFoldDB" id="A0A1F7GDC9"/>
<evidence type="ECO:0000313" key="5">
    <source>
        <dbReference type="EMBL" id="OGK16961.1"/>
    </source>
</evidence>
<evidence type="ECO:0000256" key="2">
    <source>
        <dbReference type="ARBA" id="ARBA00023015"/>
    </source>
</evidence>
<dbReference type="InterPro" id="IPR005650">
    <property type="entry name" value="BlaI_family"/>
</dbReference>
<dbReference type="GO" id="GO:0003677">
    <property type="term" value="F:DNA binding"/>
    <property type="evidence" value="ECO:0007669"/>
    <property type="project" value="UniProtKB-KW"/>
</dbReference>
<accession>A0A1F7GDC9</accession>
<protein>
    <recommendedName>
        <fullName evidence="7">CopY family transcriptional regulator</fullName>
    </recommendedName>
</protein>
<dbReference type="PIRSF" id="PIRSF019455">
    <property type="entry name" value="CopR_AtkY"/>
    <property type="match status" value="1"/>
</dbReference>
<name>A0A1F7GDC9_9BACT</name>